<dbReference type="EC" id="5.3.1.8" evidence="4"/>
<dbReference type="GO" id="GO:0005829">
    <property type="term" value="C:cytosol"/>
    <property type="evidence" value="ECO:0007669"/>
    <property type="project" value="TreeGrafter"/>
</dbReference>
<dbReference type="InterPro" id="IPR001250">
    <property type="entry name" value="Man6P_Isoase-1"/>
</dbReference>
<evidence type="ECO:0000313" key="9">
    <source>
        <dbReference type="EMBL" id="CAB4885744.1"/>
    </source>
</evidence>
<accession>A0A6J7EWW3</accession>
<dbReference type="NCBIfam" id="TIGR00218">
    <property type="entry name" value="manA"/>
    <property type="match status" value="1"/>
</dbReference>
<name>A0A6J7EWW3_9ZZZZ</name>
<evidence type="ECO:0000256" key="1">
    <source>
        <dbReference type="ARBA" id="ARBA00000757"/>
    </source>
</evidence>
<comment type="catalytic activity">
    <reaction evidence="1">
        <text>D-mannose 6-phosphate = D-fructose 6-phosphate</text>
        <dbReference type="Rhea" id="RHEA:12356"/>
        <dbReference type="ChEBI" id="CHEBI:58735"/>
        <dbReference type="ChEBI" id="CHEBI:61527"/>
        <dbReference type="EC" id="5.3.1.8"/>
    </reaction>
</comment>
<comment type="cofactor">
    <cofactor evidence="2">
        <name>Zn(2+)</name>
        <dbReference type="ChEBI" id="CHEBI:29105"/>
    </cofactor>
</comment>
<dbReference type="Gene3D" id="2.60.120.10">
    <property type="entry name" value="Jelly Rolls"/>
    <property type="match status" value="2"/>
</dbReference>
<dbReference type="InterPro" id="IPR014710">
    <property type="entry name" value="RmlC-like_jellyroll"/>
</dbReference>
<dbReference type="Pfam" id="PF20511">
    <property type="entry name" value="PMI_typeI_cat"/>
    <property type="match status" value="1"/>
</dbReference>
<feature type="domain" description="Phosphomannose isomerase type I catalytic" evidence="8">
    <location>
        <begin position="8"/>
        <end position="132"/>
    </location>
</feature>
<protein>
    <recommendedName>
        <fullName evidence="4">mannose-6-phosphate isomerase</fullName>
        <ecNumber evidence="4">5.3.1.8</ecNumber>
    </recommendedName>
</protein>
<dbReference type="PRINTS" id="PR00714">
    <property type="entry name" value="MAN6PISMRASE"/>
</dbReference>
<dbReference type="EMBL" id="CAFBLS010000282">
    <property type="protein sequence ID" value="CAB4885744.1"/>
    <property type="molecule type" value="Genomic_DNA"/>
</dbReference>
<dbReference type="PIRSF" id="PIRSF001480">
    <property type="entry name" value="Mannose-6-phosphate_isomerase"/>
    <property type="match status" value="1"/>
</dbReference>
<dbReference type="CDD" id="cd07011">
    <property type="entry name" value="cupin_PMI_type_I_N"/>
    <property type="match status" value="1"/>
</dbReference>
<dbReference type="Gene3D" id="1.10.441.10">
    <property type="entry name" value="Phosphomannose Isomerase, domain 2"/>
    <property type="match status" value="1"/>
</dbReference>
<evidence type="ECO:0000256" key="4">
    <source>
        <dbReference type="ARBA" id="ARBA00011956"/>
    </source>
</evidence>
<evidence type="ECO:0000256" key="5">
    <source>
        <dbReference type="ARBA" id="ARBA00022723"/>
    </source>
</evidence>
<dbReference type="InterPro" id="IPR016305">
    <property type="entry name" value="Mannose-6-P_Isomerase"/>
</dbReference>
<evidence type="ECO:0000256" key="6">
    <source>
        <dbReference type="ARBA" id="ARBA00022833"/>
    </source>
</evidence>
<organism evidence="9">
    <name type="scientific">freshwater metagenome</name>
    <dbReference type="NCBI Taxonomy" id="449393"/>
    <lineage>
        <taxon>unclassified sequences</taxon>
        <taxon>metagenomes</taxon>
        <taxon>ecological metagenomes</taxon>
    </lineage>
</organism>
<dbReference type="AlphaFoldDB" id="A0A6J7EWW3"/>
<keyword evidence="5" id="KW-0479">Metal-binding</keyword>
<evidence type="ECO:0000259" key="8">
    <source>
        <dbReference type="Pfam" id="PF20511"/>
    </source>
</evidence>
<dbReference type="InterPro" id="IPR011051">
    <property type="entry name" value="RmlC_Cupin_sf"/>
</dbReference>
<dbReference type="PANTHER" id="PTHR10309">
    <property type="entry name" value="MANNOSE-6-PHOSPHATE ISOMERASE"/>
    <property type="match status" value="1"/>
</dbReference>
<proteinExistence type="inferred from homology"/>
<dbReference type="SUPFAM" id="SSF51182">
    <property type="entry name" value="RmlC-like cupins"/>
    <property type="match status" value="1"/>
</dbReference>
<dbReference type="GO" id="GO:0005975">
    <property type="term" value="P:carbohydrate metabolic process"/>
    <property type="evidence" value="ECO:0007669"/>
    <property type="project" value="InterPro"/>
</dbReference>
<dbReference type="InterPro" id="IPR046457">
    <property type="entry name" value="PMI_typeI_cat"/>
</dbReference>
<reference evidence="9" key="1">
    <citation type="submission" date="2020-05" db="EMBL/GenBank/DDBJ databases">
        <authorList>
            <person name="Chiriac C."/>
            <person name="Salcher M."/>
            <person name="Ghai R."/>
            <person name="Kavagutti S V."/>
        </authorList>
    </citation>
    <scope>NUCLEOTIDE SEQUENCE</scope>
</reference>
<comment type="similarity">
    <text evidence="3">Belongs to the mannose-6-phosphate isomerase type 1 family.</text>
</comment>
<dbReference type="PANTHER" id="PTHR10309:SF0">
    <property type="entry name" value="MANNOSE-6-PHOSPHATE ISOMERASE"/>
    <property type="match status" value="1"/>
</dbReference>
<evidence type="ECO:0000256" key="3">
    <source>
        <dbReference type="ARBA" id="ARBA00010772"/>
    </source>
</evidence>
<evidence type="ECO:0000256" key="7">
    <source>
        <dbReference type="ARBA" id="ARBA00023235"/>
    </source>
</evidence>
<dbReference type="GO" id="GO:0009298">
    <property type="term" value="P:GDP-mannose biosynthetic process"/>
    <property type="evidence" value="ECO:0007669"/>
    <property type="project" value="InterPro"/>
</dbReference>
<dbReference type="GO" id="GO:0008270">
    <property type="term" value="F:zinc ion binding"/>
    <property type="evidence" value="ECO:0007669"/>
    <property type="project" value="InterPro"/>
</dbReference>
<evidence type="ECO:0000256" key="2">
    <source>
        <dbReference type="ARBA" id="ARBA00001947"/>
    </source>
</evidence>
<dbReference type="GO" id="GO:0004476">
    <property type="term" value="F:mannose-6-phosphate isomerase activity"/>
    <property type="evidence" value="ECO:0007669"/>
    <property type="project" value="UniProtKB-EC"/>
</dbReference>
<sequence>MASIVRGSVKDYDWGIVDGLAAWCGGPTGRPQAELWFGVHPASPSPVVDEHRNPTGGHLADLYGVDQVPLLVKLLAAAQPLSVQVHPRAALAAQSWLAQQEPGSQQILADSYEKTELIVALEPFEAFVGWRSLPKTIEILADVPAAAAAVEYLRAGQVIAAIRALLAMEDVDSAVRLLPAAVRAAGMPADECAAYDMVVSTYPGDRGALLTAMLQYVALETGSAIYVPAGVPHSYIRGLGLEVMTTSDNVLRLGLTAKPMFIDEALDALDLTAEPQVMTLNVGDAITPAGAPFAVTLLDGRAGEQSPERIESGRYRLVLSIEGSTSVRFADDEPAHAVVLDPGSAAVLAVDEPALLVSTTGLAALVEDRNITS</sequence>
<keyword evidence="6" id="KW-0862">Zinc</keyword>
<gene>
    <name evidence="9" type="ORF">UFOPK3402_01804</name>
</gene>
<keyword evidence="7" id="KW-0413">Isomerase</keyword>